<evidence type="ECO:0000256" key="2">
    <source>
        <dbReference type="PROSITE-ProRule" id="PRU00169"/>
    </source>
</evidence>
<dbReference type="EMBL" id="WPIN01000003">
    <property type="protein sequence ID" value="MVM30454.1"/>
    <property type="molecule type" value="Genomic_DNA"/>
</dbReference>
<dbReference type="Gene3D" id="3.40.50.2300">
    <property type="match status" value="1"/>
</dbReference>
<dbReference type="RefSeq" id="WP_157584683.1">
    <property type="nucleotide sequence ID" value="NZ_WPIN01000003.1"/>
</dbReference>
<gene>
    <name evidence="4" type="ORF">GO755_10450</name>
</gene>
<reference evidence="4 5" key="1">
    <citation type="submission" date="2019-12" db="EMBL/GenBank/DDBJ databases">
        <title>Spirosoma sp. HMF4905 genome sequencing and assembly.</title>
        <authorList>
            <person name="Kang H."/>
            <person name="Cha I."/>
            <person name="Kim H."/>
            <person name="Joh K."/>
        </authorList>
    </citation>
    <scope>NUCLEOTIDE SEQUENCE [LARGE SCALE GENOMIC DNA]</scope>
    <source>
        <strain evidence="4 5">HMF4905</strain>
    </source>
</reference>
<dbReference type="PANTHER" id="PTHR44591">
    <property type="entry name" value="STRESS RESPONSE REGULATOR PROTEIN 1"/>
    <property type="match status" value="1"/>
</dbReference>
<feature type="modified residue" description="4-aspartylphosphate" evidence="2">
    <location>
        <position position="74"/>
    </location>
</feature>
<dbReference type="InterPro" id="IPR011006">
    <property type="entry name" value="CheY-like_superfamily"/>
</dbReference>
<dbReference type="InterPro" id="IPR050595">
    <property type="entry name" value="Bact_response_regulator"/>
</dbReference>
<dbReference type="Proteomes" id="UP000436006">
    <property type="component" value="Unassembled WGS sequence"/>
</dbReference>
<evidence type="ECO:0000259" key="3">
    <source>
        <dbReference type="PROSITE" id="PS50110"/>
    </source>
</evidence>
<accession>A0A7K1S9E3</accession>
<dbReference type="PROSITE" id="PS50110">
    <property type="entry name" value="RESPONSE_REGULATORY"/>
    <property type="match status" value="1"/>
</dbReference>
<keyword evidence="1 2" id="KW-0597">Phosphoprotein</keyword>
<feature type="domain" description="Response regulatory" evidence="3">
    <location>
        <begin position="1"/>
        <end position="141"/>
    </location>
</feature>
<dbReference type="AlphaFoldDB" id="A0A7K1S9E3"/>
<protein>
    <submittedName>
        <fullName evidence="4">Response regulator</fullName>
    </submittedName>
</protein>
<evidence type="ECO:0000313" key="5">
    <source>
        <dbReference type="Proteomes" id="UP000436006"/>
    </source>
</evidence>
<name>A0A7K1S9E3_9BACT</name>
<proteinExistence type="predicted"/>
<dbReference type="GO" id="GO:0000160">
    <property type="term" value="P:phosphorelay signal transduction system"/>
    <property type="evidence" value="ECO:0007669"/>
    <property type="project" value="InterPro"/>
</dbReference>
<dbReference type="Pfam" id="PF00072">
    <property type="entry name" value="Response_reg"/>
    <property type="match status" value="1"/>
</dbReference>
<organism evidence="4 5">
    <name type="scientific">Spirosoma arboris</name>
    <dbReference type="NCBI Taxonomy" id="2682092"/>
    <lineage>
        <taxon>Bacteria</taxon>
        <taxon>Pseudomonadati</taxon>
        <taxon>Bacteroidota</taxon>
        <taxon>Cytophagia</taxon>
        <taxon>Cytophagales</taxon>
        <taxon>Cytophagaceae</taxon>
        <taxon>Spirosoma</taxon>
    </lineage>
</organism>
<dbReference type="SUPFAM" id="SSF52172">
    <property type="entry name" value="CheY-like"/>
    <property type="match status" value="1"/>
</dbReference>
<comment type="caution">
    <text evidence="4">The sequence shown here is derived from an EMBL/GenBank/DDBJ whole genome shotgun (WGS) entry which is preliminary data.</text>
</comment>
<dbReference type="SMART" id="SM00448">
    <property type="entry name" value="REC"/>
    <property type="match status" value="1"/>
</dbReference>
<keyword evidence="5" id="KW-1185">Reference proteome</keyword>
<evidence type="ECO:0000313" key="4">
    <source>
        <dbReference type="EMBL" id="MVM30454.1"/>
    </source>
</evidence>
<dbReference type="PANTHER" id="PTHR44591:SF3">
    <property type="entry name" value="RESPONSE REGULATORY DOMAIN-CONTAINING PROTEIN"/>
    <property type="match status" value="1"/>
</dbReference>
<sequence length="147" mass="16560">MLYLVDDAADYRFLVQQVFSLFLPAYALRFFVDGQELLAYVEQQAPLVPKLATGSVGAGLIVPDLTRPGLIVLDMDMPGLGGLQTLERLKQYPLWQSIPVVLMSHRIEPELLERAYQLGANAYLSKPMELVELKDTLEQLCHQWLDG</sequence>
<dbReference type="InterPro" id="IPR001789">
    <property type="entry name" value="Sig_transdc_resp-reg_receiver"/>
</dbReference>
<evidence type="ECO:0000256" key="1">
    <source>
        <dbReference type="ARBA" id="ARBA00022553"/>
    </source>
</evidence>